<organism evidence="1">
    <name type="scientific">marine sediment metagenome</name>
    <dbReference type="NCBI Taxonomy" id="412755"/>
    <lineage>
        <taxon>unclassified sequences</taxon>
        <taxon>metagenomes</taxon>
        <taxon>ecological metagenomes</taxon>
    </lineage>
</organism>
<name>A0A0F9CS17_9ZZZZ</name>
<comment type="caution">
    <text evidence="1">The sequence shown here is derived from an EMBL/GenBank/DDBJ whole genome shotgun (WGS) entry which is preliminary data.</text>
</comment>
<accession>A0A0F9CS17</accession>
<dbReference type="AlphaFoldDB" id="A0A0F9CS17"/>
<dbReference type="EMBL" id="LAZR01034828">
    <property type="protein sequence ID" value="KKL41713.1"/>
    <property type="molecule type" value="Genomic_DNA"/>
</dbReference>
<protein>
    <submittedName>
        <fullName evidence="1">Uncharacterized protein</fullName>
    </submittedName>
</protein>
<sequence>MTIDEARRLRDVLTQLCYALKGIPGITLKIEEWTWATKIEISVKKKEVS</sequence>
<proteinExistence type="predicted"/>
<reference evidence="1" key="1">
    <citation type="journal article" date="2015" name="Nature">
        <title>Complex archaea that bridge the gap between prokaryotes and eukaryotes.</title>
        <authorList>
            <person name="Spang A."/>
            <person name="Saw J.H."/>
            <person name="Jorgensen S.L."/>
            <person name="Zaremba-Niedzwiedzka K."/>
            <person name="Martijn J."/>
            <person name="Lind A.E."/>
            <person name="van Eijk R."/>
            <person name="Schleper C."/>
            <person name="Guy L."/>
            <person name="Ettema T.J."/>
        </authorList>
    </citation>
    <scope>NUCLEOTIDE SEQUENCE</scope>
</reference>
<gene>
    <name evidence="1" type="ORF">LCGC14_2367570</name>
</gene>
<evidence type="ECO:0000313" key="1">
    <source>
        <dbReference type="EMBL" id="KKL41713.1"/>
    </source>
</evidence>